<evidence type="ECO:0000313" key="3">
    <source>
        <dbReference type="Proteomes" id="UP000324897"/>
    </source>
</evidence>
<dbReference type="EMBL" id="RWGY01000004">
    <property type="protein sequence ID" value="TVU46908.1"/>
    <property type="molecule type" value="Genomic_DNA"/>
</dbReference>
<dbReference type="AlphaFoldDB" id="A0A5J9WFC1"/>
<feature type="region of interest" description="Disordered" evidence="1">
    <location>
        <begin position="73"/>
        <end position="108"/>
    </location>
</feature>
<evidence type="ECO:0000256" key="1">
    <source>
        <dbReference type="SAM" id="MobiDB-lite"/>
    </source>
</evidence>
<evidence type="ECO:0000313" key="2">
    <source>
        <dbReference type="EMBL" id="TVU46908.1"/>
    </source>
</evidence>
<feature type="compositionally biased region" description="Basic and acidic residues" evidence="1">
    <location>
        <begin position="75"/>
        <end position="84"/>
    </location>
</feature>
<proteinExistence type="predicted"/>
<dbReference type="Gramene" id="TVU46908">
    <property type="protein sequence ID" value="TVU46908"/>
    <property type="gene ID" value="EJB05_06481"/>
</dbReference>
<comment type="caution">
    <text evidence="2">The sequence shown here is derived from an EMBL/GenBank/DDBJ whole genome shotgun (WGS) entry which is preliminary data.</text>
</comment>
<sequence length="108" mass="12245">MAGDKSSGKKMNSEPNGDEEDAKAAKKHEQTRDRTRRWLKRLKDYCQTASIMTQCFGRAIMALLSHRKAGCKENQSLEKHGDTRIKRKKNDQTTVSVISEPGPTQRLV</sequence>
<organism evidence="2 3">
    <name type="scientific">Eragrostis curvula</name>
    <name type="common">weeping love grass</name>
    <dbReference type="NCBI Taxonomy" id="38414"/>
    <lineage>
        <taxon>Eukaryota</taxon>
        <taxon>Viridiplantae</taxon>
        <taxon>Streptophyta</taxon>
        <taxon>Embryophyta</taxon>
        <taxon>Tracheophyta</taxon>
        <taxon>Spermatophyta</taxon>
        <taxon>Magnoliopsida</taxon>
        <taxon>Liliopsida</taxon>
        <taxon>Poales</taxon>
        <taxon>Poaceae</taxon>
        <taxon>PACMAD clade</taxon>
        <taxon>Chloridoideae</taxon>
        <taxon>Eragrostideae</taxon>
        <taxon>Eragrostidinae</taxon>
        <taxon>Eragrostis</taxon>
    </lineage>
</organism>
<protein>
    <submittedName>
        <fullName evidence="2">Uncharacterized protein</fullName>
    </submittedName>
</protein>
<gene>
    <name evidence="2" type="ORF">EJB05_06481</name>
</gene>
<keyword evidence="3" id="KW-1185">Reference proteome</keyword>
<name>A0A5J9WFC1_9POAL</name>
<accession>A0A5J9WFC1</accession>
<feature type="compositionally biased region" description="Basic and acidic residues" evidence="1">
    <location>
        <begin position="22"/>
        <end position="33"/>
    </location>
</feature>
<dbReference type="Proteomes" id="UP000324897">
    <property type="component" value="Chromosome 5"/>
</dbReference>
<feature type="region of interest" description="Disordered" evidence="1">
    <location>
        <begin position="1"/>
        <end position="35"/>
    </location>
</feature>
<reference evidence="2 3" key="1">
    <citation type="journal article" date="2019" name="Sci. Rep.">
        <title>A high-quality genome of Eragrostis curvula grass provides insights into Poaceae evolution and supports new strategies to enhance forage quality.</title>
        <authorList>
            <person name="Carballo J."/>
            <person name="Santos B.A.C.M."/>
            <person name="Zappacosta D."/>
            <person name="Garbus I."/>
            <person name="Selva J.P."/>
            <person name="Gallo C.A."/>
            <person name="Diaz A."/>
            <person name="Albertini E."/>
            <person name="Caccamo M."/>
            <person name="Echenique V."/>
        </authorList>
    </citation>
    <scope>NUCLEOTIDE SEQUENCE [LARGE SCALE GENOMIC DNA]</scope>
    <source>
        <strain evidence="3">cv. Victoria</strain>
        <tissue evidence="2">Leaf</tissue>
    </source>
</reference>